<evidence type="ECO:0000256" key="5">
    <source>
        <dbReference type="ARBA" id="ARBA00023136"/>
    </source>
</evidence>
<dbReference type="Gene3D" id="1.20.1250.20">
    <property type="entry name" value="MFS general substrate transporter like domains"/>
    <property type="match status" value="1"/>
</dbReference>
<evidence type="ECO:0000256" key="4">
    <source>
        <dbReference type="ARBA" id="ARBA00022989"/>
    </source>
</evidence>
<evidence type="ECO:0000256" key="1">
    <source>
        <dbReference type="ARBA" id="ARBA00004141"/>
    </source>
</evidence>
<gene>
    <name evidence="9" type="ORF">TWF106_007307</name>
</gene>
<sequence>MGETDLEKLAAATGEGATVLQPSNDISALSDQNANHSTGSEGSSSEQEVIGTELQPINSTASYEAADTKTKIIIVGALCCIVSIQIHQFPSNSRIASIIYAIRFNTEGYHMTNSIVVGSSYLIASSAFIPSWGKFSDIWGRKPIIMVGSVIFLVGSILTAAAKDMGTLIAGRTIQGFGGGGIMVLVNITVSDIVTMRERGKYLAAVGATWAISSAIGPIIGGAFATNASWRWCFIINIPIGLIAMVVIWYFLHLHSPKIGVMEGLKQVDWLGSLFAVGGTTLFLVGIDSGGVTEPWNSPLVLSCLIIGSTMLVSLIFIEWKVTANPIMPPRVFGHKTALASYVICFLHAQTFIAGAFYLPLYFQSALGKTPLMSGVLNLPFVFMLSIGSMGTGIVIAKTGNYRPIMRIGLVFMAAGAGAFVDWDRTSSMVKIVFFQFIAGFGLGPNFQSPLIAIHSTIQPADIAVATGAFAFIRNLACAIGVSVGNVIFANEFNRRIPSIMQSLTPETVRLISGNGGASSTGAVSRLPANERIPIQDAYAESLSVMWWYFVGVSVAALLFSLLVGKHTLSTKLESVQPAKARKKSEKAKKAKENVGDGPEVAVDEKGGRRMVGDDVV</sequence>
<feature type="transmembrane region" description="Helical" evidence="7">
    <location>
        <begin position="339"/>
        <end position="359"/>
    </location>
</feature>
<feature type="transmembrane region" description="Helical" evidence="7">
    <location>
        <begin position="144"/>
        <end position="162"/>
    </location>
</feature>
<feature type="compositionally biased region" description="Low complexity" evidence="6">
    <location>
        <begin position="37"/>
        <end position="46"/>
    </location>
</feature>
<organism evidence="9 10">
    <name type="scientific">Orbilia oligospora</name>
    <name type="common">Nematode-trapping fungus</name>
    <name type="synonym">Arthrobotrys oligospora</name>
    <dbReference type="NCBI Taxonomy" id="2813651"/>
    <lineage>
        <taxon>Eukaryota</taxon>
        <taxon>Fungi</taxon>
        <taxon>Dikarya</taxon>
        <taxon>Ascomycota</taxon>
        <taxon>Pezizomycotina</taxon>
        <taxon>Orbiliomycetes</taxon>
        <taxon>Orbiliales</taxon>
        <taxon>Orbiliaceae</taxon>
        <taxon>Orbilia</taxon>
    </lineage>
</organism>
<dbReference type="InterPro" id="IPR036259">
    <property type="entry name" value="MFS_trans_sf"/>
</dbReference>
<feature type="transmembrane region" description="Helical" evidence="7">
    <location>
        <begin position="465"/>
        <end position="489"/>
    </location>
</feature>
<dbReference type="EMBL" id="WIWS01000039">
    <property type="protein sequence ID" value="KAF3218782.1"/>
    <property type="molecule type" value="Genomic_DNA"/>
</dbReference>
<feature type="transmembrane region" description="Helical" evidence="7">
    <location>
        <begin position="404"/>
        <end position="421"/>
    </location>
</feature>
<feature type="compositionally biased region" description="Polar residues" evidence="6">
    <location>
        <begin position="22"/>
        <end position="36"/>
    </location>
</feature>
<evidence type="ECO:0000256" key="7">
    <source>
        <dbReference type="SAM" id="Phobius"/>
    </source>
</evidence>
<evidence type="ECO:0000256" key="3">
    <source>
        <dbReference type="ARBA" id="ARBA00022692"/>
    </source>
</evidence>
<comment type="similarity">
    <text evidence="2">Belongs to the major facilitator superfamily. TCR/Tet family.</text>
</comment>
<feature type="transmembrane region" description="Helical" evidence="7">
    <location>
        <begin position="379"/>
        <end position="397"/>
    </location>
</feature>
<dbReference type="SUPFAM" id="SSF103473">
    <property type="entry name" value="MFS general substrate transporter"/>
    <property type="match status" value="1"/>
</dbReference>
<dbReference type="CDD" id="cd17502">
    <property type="entry name" value="MFS_Azr1_MDR_like"/>
    <property type="match status" value="1"/>
</dbReference>
<protein>
    <recommendedName>
        <fullName evidence="8">Major facilitator superfamily (MFS) profile domain-containing protein</fullName>
    </recommendedName>
</protein>
<keyword evidence="4 7" id="KW-1133">Transmembrane helix</keyword>
<dbReference type="GO" id="GO:0005886">
    <property type="term" value="C:plasma membrane"/>
    <property type="evidence" value="ECO:0007669"/>
    <property type="project" value="TreeGrafter"/>
</dbReference>
<dbReference type="PANTHER" id="PTHR23501">
    <property type="entry name" value="MAJOR FACILITATOR SUPERFAMILY"/>
    <property type="match status" value="1"/>
</dbReference>
<dbReference type="PANTHER" id="PTHR23501:SF102">
    <property type="entry name" value="DRUG TRANSPORTER, PUTATIVE (AFU_ORTHOLOGUE AFUA_3G08530)-RELATED"/>
    <property type="match status" value="1"/>
</dbReference>
<feature type="region of interest" description="Disordered" evidence="6">
    <location>
        <begin position="577"/>
        <end position="617"/>
    </location>
</feature>
<dbReference type="Gene3D" id="1.20.1720.10">
    <property type="entry name" value="Multidrug resistance protein D"/>
    <property type="match status" value="1"/>
</dbReference>
<proteinExistence type="inferred from homology"/>
<feature type="compositionally biased region" description="Basic and acidic residues" evidence="6">
    <location>
        <begin position="603"/>
        <end position="617"/>
    </location>
</feature>
<name>A0A7C8QMB1_ORBOL</name>
<feature type="transmembrane region" description="Helical" evidence="7">
    <location>
        <begin position="229"/>
        <end position="252"/>
    </location>
</feature>
<dbReference type="AlphaFoldDB" id="A0A7C8QMB1"/>
<comment type="subcellular location">
    <subcellularLocation>
        <location evidence="1">Membrane</location>
        <topology evidence="1">Multi-pass membrane protein</topology>
    </subcellularLocation>
</comment>
<dbReference type="Proteomes" id="UP000472727">
    <property type="component" value="Unassembled WGS sequence"/>
</dbReference>
<feature type="region of interest" description="Disordered" evidence="6">
    <location>
        <begin position="22"/>
        <end position="48"/>
    </location>
</feature>
<feature type="transmembrane region" description="Helical" evidence="7">
    <location>
        <begin position="72"/>
        <end position="89"/>
    </location>
</feature>
<dbReference type="PROSITE" id="PS50850">
    <property type="entry name" value="MFS"/>
    <property type="match status" value="1"/>
</dbReference>
<feature type="transmembrane region" description="Helical" evidence="7">
    <location>
        <begin position="433"/>
        <end position="453"/>
    </location>
</feature>
<keyword evidence="3 7" id="KW-0812">Transmembrane</keyword>
<feature type="domain" description="Major facilitator superfamily (MFS) profile" evidence="8">
    <location>
        <begin position="69"/>
        <end position="569"/>
    </location>
</feature>
<dbReference type="GO" id="GO:0022857">
    <property type="term" value="F:transmembrane transporter activity"/>
    <property type="evidence" value="ECO:0007669"/>
    <property type="project" value="InterPro"/>
</dbReference>
<keyword evidence="5 7" id="KW-0472">Membrane</keyword>
<feature type="transmembrane region" description="Helical" evidence="7">
    <location>
        <begin position="268"/>
        <end position="287"/>
    </location>
</feature>
<evidence type="ECO:0000256" key="6">
    <source>
        <dbReference type="SAM" id="MobiDB-lite"/>
    </source>
</evidence>
<reference evidence="9 10" key="1">
    <citation type="submission" date="2019-06" db="EMBL/GenBank/DDBJ databases">
        <authorList>
            <person name="Palmer J.M."/>
        </authorList>
    </citation>
    <scope>NUCLEOTIDE SEQUENCE [LARGE SCALE GENOMIC DNA]</scope>
    <source>
        <strain evidence="9 10">TWF106</strain>
    </source>
</reference>
<dbReference type="Pfam" id="PF07690">
    <property type="entry name" value="MFS_1"/>
    <property type="match status" value="1"/>
</dbReference>
<dbReference type="InterPro" id="IPR020846">
    <property type="entry name" value="MFS_dom"/>
</dbReference>
<feature type="compositionally biased region" description="Basic residues" evidence="6">
    <location>
        <begin position="580"/>
        <end position="590"/>
    </location>
</feature>
<evidence type="ECO:0000313" key="9">
    <source>
        <dbReference type="EMBL" id="KAF3218782.1"/>
    </source>
</evidence>
<feature type="transmembrane region" description="Helical" evidence="7">
    <location>
        <begin position="168"/>
        <end position="190"/>
    </location>
</feature>
<comment type="caution">
    <text evidence="9">The sequence shown here is derived from an EMBL/GenBank/DDBJ whole genome shotgun (WGS) entry which is preliminary data.</text>
</comment>
<dbReference type="InterPro" id="IPR011701">
    <property type="entry name" value="MFS"/>
</dbReference>
<feature type="transmembrane region" description="Helical" evidence="7">
    <location>
        <begin position="546"/>
        <end position="565"/>
    </location>
</feature>
<feature type="transmembrane region" description="Helical" evidence="7">
    <location>
        <begin position="299"/>
        <end position="318"/>
    </location>
</feature>
<accession>A0A7C8QMB1</accession>
<feature type="transmembrane region" description="Helical" evidence="7">
    <location>
        <begin position="109"/>
        <end position="132"/>
    </location>
</feature>
<evidence type="ECO:0000259" key="8">
    <source>
        <dbReference type="PROSITE" id="PS50850"/>
    </source>
</evidence>
<evidence type="ECO:0000256" key="2">
    <source>
        <dbReference type="ARBA" id="ARBA00007520"/>
    </source>
</evidence>
<feature type="transmembrane region" description="Helical" evidence="7">
    <location>
        <begin position="202"/>
        <end position="223"/>
    </location>
</feature>
<evidence type="ECO:0000313" key="10">
    <source>
        <dbReference type="Proteomes" id="UP000472727"/>
    </source>
</evidence>